<protein>
    <submittedName>
        <fullName evidence="2">Phosphoesterase</fullName>
    </submittedName>
</protein>
<evidence type="ECO:0000259" key="1">
    <source>
        <dbReference type="Pfam" id="PF00149"/>
    </source>
</evidence>
<dbReference type="PRINTS" id="PR00114">
    <property type="entry name" value="STPHPHTASE"/>
</dbReference>
<name>A0A3D8LGR5_9BACT</name>
<proteinExistence type="predicted"/>
<dbReference type="InterPro" id="IPR004843">
    <property type="entry name" value="Calcineurin-like_PHP"/>
</dbReference>
<reference evidence="3" key="1">
    <citation type="submission" date="2018-08" db="EMBL/GenBank/DDBJ databases">
        <authorList>
            <person name="Liu Z.-W."/>
            <person name="Du Z.-J."/>
        </authorList>
    </citation>
    <scope>NUCLEOTIDE SEQUENCE [LARGE SCALE GENOMIC DNA]</scope>
    <source>
        <strain evidence="3">H4X</strain>
    </source>
</reference>
<evidence type="ECO:0000313" key="2">
    <source>
        <dbReference type="EMBL" id="RDV16577.1"/>
    </source>
</evidence>
<gene>
    <name evidence="2" type="ORF">DXT99_05130</name>
</gene>
<dbReference type="Proteomes" id="UP000256708">
    <property type="component" value="Unassembled WGS sequence"/>
</dbReference>
<dbReference type="GO" id="GO:0016791">
    <property type="term" value="F:phosphatase activity"/>
    <property type="evidence" value="ECO:0007669"/>
    <property type="project" value="TreeGrafter"/>
</dbReference>
<dbReference type="Pfam" id="PF00149">
    <property type="entry name" value="Metallophos"/>
    <property type="match status" value="1"/>
</dbReference>
<dbReference type="OrthoDB" id="9808081at2"/>
<dbReference type="PANTHER" id="PTHR42850">
    <property type="entry name" value="METALLOPHOSPHOESTERASE"/>
    <property type="match status" value="1"/>
</dbReference>
<dbReference type="InterPro" id="IPR050126">
    <property type="entry name" value="Ap4A_hydrolase"/>
</dbReference>
<dbReference type="SUPFAM" id="SSF56300">
    <property type="entry name" value="Metallo-dependent phosphatases"/>
    <property type="match status" value="1"/>
</dbReference>
<dbReference type="EMBL" id="QRGR01000004">
    <property type="protein sequence ID" value="RDV16577.1"/>
    <property type="molecule type" value="Genomic_DNA"/>
</dbReference>
<dbReference type="GO" id="GO:0005737">
    <property type="term" value="C:cytoplasm"/>
    <property type="evidence" value="ECO:0007669"/>
    <property type="project" value="TreeGrafter"/>
</dbReference>
<accession>A0A3D8LGR5</accession>
<dbReference type="Gene3D" id="3.60.21.10">
    <property type="match status" value="1"/>
</dbReference>
<dbReference type="RefSeq" id="WP_115564438.1">
    <property type="nucleotide sequence ID" value="NZ_QRGR01000004.1"/>
</dbReference>
<evidence type="ECO:0000313" key="3">
    <source>
        <dbReference type="Proteomes" id="UP000256708"/>
    </source>
</evidence>
<dbReference type="PANTHER" id="PTHR42850:SF7">
    <property type="entry name" value="BIS(5'-NUCLEOSYL)-TETRAPHOSPHATASE PRPE [ASYMMETRICAL]"/>
    <property type="match status" value="1"/>
</dbReference>
<dbReference type="InterPro" id="IPR006186">
    <property type="entry name" value="Ser/Thr-sp_prot-phosphatase"/>
</dbReference>
<sequence>MYDIIGDIHGHADALEQLLQKLGYDNSKGYYSHPERKVIFVGDYIDRGPKIRETLEIVRAMADNKTAIALMGNHELNAILYNTKGTDGEYLREHSTRNVSQHAETAEQFKGRGAAYNNYIEWFKTLPLYHEEENLRAVHACWDKTHIQYLRDNLTNDRLTDNILLHRYKEDSRLTEAIEVTLKGKELPMPSGLTFQDKDGYARSALRIKWWLSPKQLTYRQYSIGTYDTLSDEIVPEALVSRNKPYSETEKPVFFGHYWLSGNTATSVYGKNVCCVDYSVAKAGKLVAYRWQGERCLHHGNIHYVTPSEL</sequence>
<keyword evidence="3" id="KW-1185">Reference proteome</keyword>
<organism evidence="2 3">
    <name type="scientific">Pontibacter diazotrophicus</name>
    <dbReference type="NCBI Taxonomy" id="1400979"/>
    <lineage>
        <taxon>Bacteria</taxon>
        <taxon>Pseudomonadati</taxon>
        <taxon>Bacteroidota</taxon>
        <taxon>Cytophagia</taxon>
        <taxon>Cytophagales</taxon>
        <taxon>Hymenobacteraceae</taxon>
        <taxon>Pontibacter</taxon>
    </lineage>
</organism>
<comment type="caution">
    <text evidence="2">The sequence shown here is derived from an EMBL/GenBank/DDBJ whole genome shotgun (WGS) entry which is preliminary data.</text>
</comment>
<feature type="domain" description="Calcineurin-like phosphoesterase" evidence="1">
    <location>
        <begin position="4"/>
        <end position="137"/>
    </location>
</feature>
<dbReference type="AlphaFoldDB" id="A0A3D8LGR5"/>
<dbReference type="InterPro" id="IPR029052">
    <property type="entry name" value="Metallo-depent_PP-like"/>
</dbReference>